<keyword evidence="6" id="KW-0067">ATP-binding</keyword>
<evidence type="ECO:0000256" key="8">
    <source>
        <dbReference type="ARBA" id="ARBA00049556"/>
    </source>
</evidence>
<dbReference type="PANTHER" id="PTHR24095">
    <property type="entry name" value="ACETYL-COENZYME A SYNTHETASE"/>
    <property type="match status" value="1"/>
</dbReference>
<reference evidence="12" key="1">
    <citation type="submission" date="2016-12" db="EMBL/GenBank/DDBJ databases">
        <authorList>
            <person name="Varghese N."/>
            <person name="Submissions S."/>
        </authorList>
    </citation>
    <scope>NUCLEOTIDE SEQUENCE [LARGE SCALE GENOMIC DNA]</scope>
    <source>
        <strain evidence="12">DSM 11032</strain>
    </source>
</reference>
<dbReference type="SUPFAM" id="SSF52096">
    <property type="entry name" value="ClpP/crotonase"/>
    <property type="match status" value="1"/>
</dbReference>
<dbReference type="RefSeq" id="WP_072672674.1">
    <property type="nucleotide sequence ID" value="NZ_FRDF01000001.1"/>
</dbReference>
<dbReference type="GO" id="GO:0005524">
    <property type="term" value="F:ATP binding"/>
    <property type="evidence" value="ECO:0007669"/>
    <property type="project" value="UniProtKB-KW"/>
</dbReference>
<dbReference type="Pfam" id="PF00378">
    <property type="entry name" value="ECH_1"/>
    <property type="match status" value="1"/>
</dbReference>
<dbReference type="Gene3D" id="3.40.50.12780">
    <property type="entry name" value="N-terminal domain of ligase-like"/>
    <property type="match status" value="2"/>
</dbReference>
<proteinExistence type="predicted"/>
<feature type="domain" description="AMP-dependent synthetase/ligase" evidence="9">
    <location>
        <begin position="384"/>
        <end position="625"/>
    </location>
</feature>
<comment type="catalytic activity">
    <reaction evidence="8">
        <text>a (3S)-3-hydroxyacyl-CoA + NAD(+) = a 3-oxoacyl-CoA + NADH + H(+)</text>
        <dbReference type="Rhea" id="RHEA:22432"/>
        <dbReference type="ChEBI" id="CHEBI:15378"/>
        <dbReference type="ChEBI" id="CHEBI:57318"/>
        <dbReference type="ChEBI" id="CHEBI:57540"/>
        <dbReference type="ChEBI" id="CHEBI:57945"/>
        <dbReference type="ChEBI" id="CHEBI:90726"/>
        <dbReference type="EC" id="1.1.1.35"/>
    </reaction>
</comment>
<dbReference type="InterPro" id="IPR001753">
    <property type="entry name" value="Enoyl-CoA_hydra/iso"/>
</dbReference>
<evidence type="ECO:0000259" key="10">
    <source>
        <dbReference type="Pfam" id="PF13193"/>
    </source>
</evidence>
<dbReference type="Pfam" id="PF00501">
    <property type="entry name" value="AMP-binding"/>
    <property type="match status" value="2"/>
</dbReference>
<protein>
    <recommendedName>
        <fullName evidence="1">acetate--CoA ligase</fullName>
        <ecNumber evidence="1">6.2.1.1</ecNumber>
    </recommendedName>
</protein>
<dbReference type="Gene3D" id="3.40.50.720">
    <property type="entry name" value="NAD(P)-binding Rossmann-like Domain"/>
    <property type="match status" value="2"/>
</dbReference>
<keyword evidence="3" id="KW-0597">Phosphoprotein</keyword>
<keyword evidence="2" id="KW-0596">Phosphopantetheine</keyword>
<evidence type="ECO:0000256" key="1">
    <source>
        <dbReference type="ARBA" id="ARBA00013275"/>
    </source>
</evidence>
<dbReference type="InterPro" id="IPR036291">
    <property type="entry name" value="NAD(P)-bd_dom_sf"/>
</dbReference>
<dbReference type="GO" id="GO:0003987">
    <property type="term" value="F:acetate-CoA ligase activity"/>
    <property type="evidence" value="ECO:0007669"/>
    <property type="project" value="UniProtKB-EC"/>
</dbReference>
<evidence type="ECO:0000256" key="6">
    <source>
        <dbReference type="ARBA" id="ARBA00022840"/>
    </source>
</evidence>
<dbReference type="InterPro" id="IPR025110">
    <property type="entry name" value="AMP-bd_C"/>
</dbReference>
<dbReference type="Proteomes" id="UP000184391">
    <property type="component" value="Unassembled WGS sequence"/>
</dbReference>
<dbReference type="Gene3D" id="3.90.180.10">
    <property type="entry name" value="Medium-chain alcohol dehydrogenases, catalytic domain"/>
    <property type="match status" value="2"/>
</dbReference>
<dbReference type="SUPFAM" id="SSF50129">
    <property type="entry name" value="GroES-like"/>
    <property type="match status" value="1"/>
</dbReference>
<dbReference type="Gene3D" id="3.30.300.30">
    <property type="match status" value="1"/>
</dbReference>
<dbReference type="InterPro" id="IPR000873">
    <property type="entry name" value="AMP-dep_synth/lig_dom"/>
</dbReference>
<dbReference type="InterPro" id="IPR020845">
    <property type="entry name" value="AMP-binding_CS"/>
</dbReference>
<dbReference type="InterPro" id="IPR029045">
    <property type="entry name" value="ClpP/crotonase-like_dom_sf"/>
</dbReference>
<feature type="domain" description="AMP-binding enzyme C-terminal" evidence="10">
    <location>
        <begin position="747"/>
        <end position="821"/>
    </location>
</feature>
<dbReference type="InterPro" id="IPR042099">
    <property type="entry name" value="ANL_N_sf"/>
</dbReference>
<dbReference type="Gene3D" id="3.90.226.10">
    <property type="entry name" value="2-enoyl-CoA Hydratase, Chain A, domain 1"/>
    <property type="match status" value="1"/>
</dbReference>
<evidence type="ECO:0000256" key="5">
    <source>
        <dbReference type="ARBA" id="ARBA00022741"/>
    </source>
</evidence>
<sequence>MPEAGAATAAADAAVNSVRSRAEWDAMRAAALADPGAFHGDIAARNMHWFVADIGGAGAWLAKRADGRLHGWDAATALPVSPDLPDDFAPWHTGFDGSQPPHWRWFVGGRTNAAFSELDRHVLSGHGDEAALIFEGDRWDMSANGGKGAPIDCYTVSRKQLLLEVAKCAVALQALGLKPGDRMALNMPNIVPQIYWTEAAKRMGVVYTAVFGGFSDKTLSDRIADTGARVIVTSDGSYRNAQVAGFKNAYTDPALDNFVPVTTALDILSGLDLGLPDADSATIVDTVREALSGEITVDRSDVMRGVGRALINLGAEGRITSADAARVRIAIASSLVTLPPRVEAVIVVRHTAQPDVIWREERDRWSHELTDAALATVLEKARAAGFDVETQADLLTLPDSDFVRAIWASSKPMPVDADYPMFFIYTSGSTGKPKGIVHSHGYAAGVAETMKVSFDAQPGDTLFVVADPGWITGQSYLICAPLMTRVTSLVSEASPVFPHAGRFASMIERHNVTIFKAGVTFLKSVMSDPDNLADLQRYDMGCLKVATFCAEPVSPSVQAFGMEHVTPRYINSYWATEHGGIAWTHFYANDDFPLRPDAHSYPLPWIMGDVWVEDADADAGDGAPGDVPFARGDAGGVPWRRAAMGEKGEIVIAAPYPYLARTIWGDIEGFRVSDGRVDPAWRGDAARWEDGYWKRWKGAWAYTQGDFAIAHDDGSFSLHGRSDDVINVSGHRMGTEEIEGAVLRDKALAPDSPVGNVLVVGAPHREKGLTPLAFVVPSPGRKLTIEDKRRLFDLVRTEKGAVAVPADFIEVSAFPETRSGKYMRRMVRALVVGEDVGDVTTLRNPEALDELRSVITDWQRKQRLSDEQALFDRHRYFLVQYNNVAPGKQVATVTVTNPPVNALNERAIDELVLVTDYLARDDNVVAVVFTGQGTSSFVAGADIRQMLEEIHSVEEAMVLPNNAHLAFRTIESMGKPCIAAVQGVALGGGMEFALACHYRIAEPVARFGQPEIRLRLLPGYGGTQRLPRLLADRRGSEGVRDALDLILGGRSIDAEAAEAVGVVDALVEGAHDALSAAHAAVRDYVKHGAESALGKAFAERQAAATRWETAADINLDSVLEDDFLQRILRQLDWAGRGQAGARALEAVRAGLEQGITAGLAREARLFAEAIVDPEGGKTGIKQFIDKVAPPLPVRRDGVWIDAEHEMRSATLEAAGDLLPVGAPFYPGVTPIPRHQYAFGIARDPDTGQPRFGPPATHEKELIVKVPEPAPNEALLYMLTSEVNFNDIWALTGIPVSPFDSHEEDVQITGSGGIALVAALGSETRAQGRIKVGDLVTVYSGTNDLLSPLVGNDPMYADFSIQGYETETGSHAQFLAVQAPQMHKLPPDLTLEQAGSYVLNLGTIARCLFTTLEIAPGRTLFVEGAATGTGLDALRSSVRTGLQVTGLVSSEERATFITDVQGAVGAINRKDTALADLYSVVPEDKAEAQSWEAAGAPLVEQYKALNGGKLADYVVSHAGETAFPRSFQLLAEGGTLAFYGASSGYHFSFMGKPGKATPEEMLRRAALRGGEAVLIYYGPGSKELLDETGLEMIEAARRFNARSVIATTTDGQREFLQSLGLEDAIEGIVSLEAIRRREGANFYWPDTMPRLPDAKADIEVFKAAVRDYQDRVMKPFGSAVGKILRSADNPRGNPDLVFERARQDTLGISTSLVKPFTGRVIFAEDLTGCRFTFYAPQVWTRQRKILMPTASILGTHLCNAFEVARMNDMIAAGLLEVTEPEVVAWDGLPEAHQAMWENRHTGSTYVVNHALPEMGLRSRDALLEAWAAVAAATSAGEPDG</sequence>
<evidence type="ECO:0000256" key="7">
    <source>
        <dbReference type="ARBA" id="ARBA00022990"/>
    </source>
</evidence>
<keyword evidence="4" id="KW-0436">Ligase</keyword>
<dbReference type="PROSITE" id="PS00455">
    <property type="entry name" value="AMP_BINDING"/>
    <property type="match status" value="1"/>
</dbReference>
<dbReference type="InterPro" id="IPR045851">
    <property type="entry name" value="AMP-bd_C_sf"/>
</dbReference>
<evidence type="ECO:0000256" key="3">
    <source>
        <dbReference type="ARBA" id="ARBA00022553"/>
    </source>
</evidence>
<organism evidence="11 12">
    <name type="scientific">Erythrobacter sanguineus</name>
    <dbReference type="NCBI Taxonomy" id="198312"/>
    <lineage>
        <taxon>Bacteria</taxon>
        <taxon>Pseudomonadati</taxon>
        <taxon>Pseudomonadota</taxon>
        <taxon>Alphaproteobacteria</taxon>
        <taxon>Sphingomonadales</taxon>
        <taxon>Erythrobacteraceae</taxon>
        <taxon>Erythrobacter/Porphyrobacter group</taxon>
        <taxon>Erythrobacter</taxon>
    </lineage>
</organism>
<keyword evidence="5" id="KW-0547">Nucleotide-binding</keyword>
<dbReference type="SUPFAM" id="SSF51735">
    <property type="entry name" value="NAD(P)-binding Rossmann-fold domains"/>
    <property type="match status" value="1"/>
</dbReference>
<dbReference type="GO" id="GO:0003857">
    <property type="term" value="F:(3S)-3-hydroxyacyl-CoA dehydrogenase (NAD+) activity"/>
    <property type="evidence" value="ECO:0007669"/>
    <property type="project" value="UniProtKB-EC"/>
</dbReference>
<dbReference type="InterPro" id="IPR018376">
    <property type="entry name" value="Enoyl-CoA_hyd/isom_CS"/>
</dbReference>
<evidence type="ECO:0000259" key="9">
    <source>
        <dbReference type="Pfam" id="PF00501"/>
    </source>
</evidence>
<keyword evidence="7" id="KW-0007">Acetylation</keyword>
<dbReference type="SUPFAM" id="SSF56801">
    <property type="entry name" value="Acetyl-CoA synthetase-like"/>
    <property type="match status" value="1"/>
</dbReference>
<dbReference type="GO" id="GO:0006085">
    <property type="term" value="P:acetyl-CoA biosynthetic process"/>
    <property type="evidence" value="ECO:0007669"/>
    <property type="project" value="TreeGrafter"/>
</dbReference>
<dbReference type="Pfam" id="PF13193">
    <property type="entry name" value="AMP-binding_C"/>
    <property type="match status" value="1"/>
</dbReference>
<dbReference type="STRING" id="198312.SAMN02745193_00061"/>
<keyword evidence="12" id="KW-1185">Reference proteome</keyword>
<accession>A0A1M7RQ61</accession>
<dbReference type="EC" id="6.2.1.1" evidence="1"/>
<evidence type="ECO:0000313" key="11">
    <source>
        <dbReference type="EMBL" id="SHN48320.1"/>
    </source>
</evidence>
<dbReference type="PANTHER" id="PTHR24095:SF14">
    <property type="entry name" value="ACETYL-COENZYME A SYNTHETASE 1"/>
    <property type="match status" value="1"/>
</dbReference>
<dbReference type="CDD" id="cd06558">
    <property type="entry name" value="crotonase-like"/>
    <property type="match status" value="1"/>
</dbReference>
<dbReference type="PROSITE" id="PS00166">
    <property type="entry name" value="ENOYL_COA_HYDRATASE"/>
    <property type="match status" value="1"/>
</dbReference>
<feature type="domain" description="AMP-dependent synthetase/ligase" evidence="9">
    <location>
        <begin position="152"/>
        <end position="241"/>
    </location>
</feature>
<evidence type="ECO:0000256" key="4">
    <source>
        <dbReference type="ARBA" id="ARBA00022598"/>
    </source>
</evidence>
<dbReference type="GO" id="GO:0005829">
    <property type="term" value="C:cytosol"/>
    <property type="evidence" value="ECO:0007669"/>
    <property type="project" value="TreeGrafter"/>
</dbReference>
<evidence type="ECO:0000313" key="12">
    <source>
        <dbReference type="Proteomes" id="UP000184391"/>
    </source>
</evidence>
<gene>
    <name evidence="11" type="ORF">SAMN02745193_00061</name>
</gene>
<evidence type="ECO:0000256" key="2">
    <source>
        <dbReference type="ARBA" id="ARBA00022450"/>
    </source>
</evidence>
<dbReference type="EMBL" id="FRDF01000001">
    <property type="protein sequence ID" value="SHN48320.1"/>
    <property type="molecule type" value="Genomic_DNA"/>
</dbReference>
<name>A0A1M7RQ61_9SPHN</name>
<dbReference type="InterPro" id="IPR011032">
    <property type="entry name" value="GroES-like_sf"/>
</dbReference>